<dbReference type="SMART" id="SM00342">
    <property type="entry name" value="HTH_ARAC"/>
    <property type="match status" value="1"/>
</dbReference>
<dbReference type="KEGG" id="ppsc:EHS13_06780"/>
<dbReference type="Pfam" id="PF00072">
    <property type="entry name" value="Response_reg"/>
    <property type="match status" value="1"/>
</dbReference>
<evidence type="ECO:0000256" key="8">
    <source>
        <dbReference type="PROSITE-ProRule" id="PRU00169"/>
    </source>
</evidence>
<organism evidence="11 12">
    <name type="scientific">Paenibacillus psychroresistens</name>
    <dbReference type="NCBI Taxonomy" id="1778678"/>
    <lineage>
        <taxon>Bacteria</taxon>
        <taxon>Bacillati</taxon>
        <taxon>Bacillota</taxon>
        <taxon>Bacilli</taxon>
        <taxon>Bacillales</taxon>
        <taxon>Paenibacillaceae</taxon>
        <taxon>Paenibacillus</taxon>
    </lineage>
</organism>
<evidence type="ECO:0000256" key="5">
    <source>
        <dbReference type="ARBA" id="ARBA00023015"/>
    </source>
</evidence>
<evidence type="ECO:0000256" key="7">
    <source>
        <dbReference type="ARBA" id="ARBA00023163"/>
    </source>
</evidence>
<dbReference type="GO" id="GO:0005737">
    <property type="term" value="C:cytoplasm"/>
    <property type="evidence" value="ECO:0007669"/>
    <property type="project" value="UniProtKB-SubCell"/>
</dbReference>
<dbReference type="InterPro" id="IPR001789">
    <property type="entry name" value="Sig_transdc_resp-reg_receiver"/>
</dbReference>
<protein>
    <submittedName>
        <fullName evidence="11">Response regulator</fullName>
    </submittedName>
</protein>
<dbReference type="PROSITE" id="PS01124">
    <property type="entry name" value="HTH_ARAC_FAMILY_2"/>
    <property type="match status" value="1"/>
</dbReference>
<evidence type="ECO:0000256" key="2">
    <source>
        <dbReference type="ARBA" id="ARBA00022490"/>
    </source>
</evidence>
<proteinExistence type="predicted"/>
<dbReference type="GO" id="GO:0000160">
    <property type="term" value="P:phosphorelay signal transduction system"/>
    <property type="evidence" value="ECO:0007669"/>
    <property type="project" value="UniProtKB-KW"/>
</dbReference>
<dbReference type="Gene3D" id="1.10.10.60">
    <property type="entry name" value="Homeodomain-like"/>
    <property type="match status" value="2"/>
</dbReference>
<dbReference type="InterPro" id="IPR009057">
    <property type="entry name" value="Homeodomain-like_sf"/>
</dbReference>
<keyword evidence="7" id="KW-0804">Transcription</keyword>
<dbReference type="PRINTS" id="PR00032">
    <property type="entry name" value="HTHARAC"/>
</dbReference>
<dbReference type="GO" id="GO:0003700">
    <property type="term" value="F:DNA-binding transcription factor activity"/>
    <property type="evidence" value="ECO:0007669"/>
    <property type="project" value="InterPro"/>
</dbReference>
<dbReference type="SMART" id="SM00448">
    <property type="entry name" value="REC"/>
    <property type="match status" value="1"/>
</dbReference>
<comment type="subcellular location">
    <subcellularLocation>
        <location evidence="1">Cytoplasm</location>
    </subcellularLocation>
</comment>
<dbReference type="InterPro" id="IPR011006">
    <property type="entry name" value="CheY-like_superfamily"/>
</dbReference>
<dbReference type="Proteomes" id="UP000426246">
    <property type="component" value="Chromosome"/>
</dbReference>
<reference evidence="12" key="1">
    <citation type="submission" date="2018-11" db="EMBL/GenBank/DDBJ databases">
        <title>Complete genome sequence of Paenibacillus sp. ML311-T8.</title>
        <authorList>
            <person name="Nam Y.-D."/>
            <person name="Kang J."/>
            <person name="Chung W.-H."/>
            <person name="Park Y.S."/>
        </authorList>
    </citation>
    <scope>NUCLEOTIDE SEQUENCE [LARGE SCALE GENOMIC DNA]</scope>
    <source>
        <strain evidence="12">ML311-T8</strain>
    </source>
</reference>
<evidence type="ECO:0000259" key="9">
    <source>
        <dbReference type="PROSITE" id="PS01124"/>
    </source>
</evidence>
<keyword evidence="3 8" id="KW-0597">Phosphoprotein</keyword>
<feature type="domain" description="Response regulatory" evidence="10">
    <location>
        <begin position="5"/>
        <end position="122"/>
    </location>
</feature>
<dbReference type="PANTHER" id="PTHR42713">
    <property type="entry name" value="HISTIDINE KINASE-RELATED"/>
    <property type="match status" value="1"/>
</dbReference>
<keyword evidence="5" id="KW-0805">Transcription regulation</keyword>
<evidence type="ECO:0000256" key="6">
    <source>
        <dbReference type="ARBA" id="ARBA00023125"/>
    </source>
</evidence>
<dbReference type="PROSITE" id="PS00041">
    <property type="entry name" value="HTH_ARAC_FAMILY_1"/>
    <property type="match status" value="1"/>
</dbReference>
<gene>
    <name evidence="11" type="ORF">EHS13_06780</name>
</gene>
<accession>A0A6B8RGG5</accession>
<dbReference type="SUPFAM" id="SSF52172">
    <property type="entry name" value="CheY-like"/>
    <property type="match status" value="1"/>
</dbReference>
<dbReference type="CDD" id="cd17536">
    <property type="entry name" value="REC_YesN-like"/>
    <property type="match status" value="1"/>
</dbReference>
<evidence type="ECO:0000256" key="3">
    <source>
        <dbReference type="ARBA" id="ARBA00022553"/>
    </source>
</evidence>
<name>A0A6B8RGG5_9BACL</name>
<dbReference type="PROSITE" id="PS50110">
    <property type="entry name" value="RESPONSE_REGULATORY"/>
    <property type="match status" value="1"/>
</dbReference>
<keyword evidence="6" id="KW-0238">DNA-binding</keyword>
<dbReference type="InterPro" id="IPR018062">
    <property type="entry name" value="HTH_AraC-typ_CS"/>
</dbReference>
<evidence type="ECO:0000256" key="4">
    <source>
        <dbReference type="ARBA" id="ARBA00023012"/>
    </source>
</evidence>
<evidence type="ECO:0000259" key="10">
    <source>
        <dbReference type="PROSITE" id="PS50110"/>
    </source>
</evidence>
<evidence type="ECO:0000256" key="1">
    <source>
        <dbReference type="ARBA" id="ARBA00004496"/>
    </source>
</evidence>
<dbReference type="EMBL" id="CP034235">
    <property type="protein sequence ID" value="QGQ94612.1"/>
    <property type="molecule type" value="Genomic_DNA"/>
</dbReference>
<dbReference type="PANTHER" id="PTHR42713:SF3">
    <property type="entry name" value="TRANSCRIPTIONAL REGULATORY PROTEIN HPTR"/>
    <property type="match status" value="1"/>
</dbReference>
<feature type="modified residue" description="4-aspartylphosphate" evidence="8">
    <location>
        <position position="57"/>
    </location>
</feature>
<dbReference type="InterPro" id="IPR020449">
    <property type="entry name" value="Tscrpt_reg_AraC-type_HTH"/>
</dbReference>
<evidence type="ECO:0000313" key="12">
    <source>
        <dbReference type="Proteomes" id="UP000426246"/>
    </source>
</evidence>
<dbReference type="GO" id="GO:0043565">
    <property type="term" value="F:sequence-specific DNA binding"/>
    <property type="evidence" value="ECO:0007669"/>
    <property type="project" value="InterPro"/>
</dbReference>
<dbReference type="Pfam" id="PF12833">
    <property type="entry name" value="HTH_18"/>
    <property type="match status" value="1"/>
</dbReference>
<dbReference type="Gene3D" id="3.40.50.2300">
    <property type="match status" value="1"/>
</dbReference>
<sequence length="434" mass="50384">MRMYNLLVVDDELYAVKGITQGIDWSELAIAEVFEAYNVEEAKQIFSQTAINIVICDIEMPTNSGLELLEWIKVNHPLTETIFVTGHADFSYARTALHLGSFDYLLKPVNYDELKAVVRRVLQKIIHDKDQLRYSLLFESQKPLMEERFWQDLFGQRTSPNQPELEKLIAKYQLSLTPNMAVLPILISVELWKKELTVREEEVMEYALRNAAAELIVQKNMGCVIQDRGGHNLVLLYENQDRAIVIEEIAQRCESYLKACNEYFYCHLSCYIGSVSSFPNLLRTYVALLEMERSNVTQSNKVQAQFNLWSQRIISLGNEVLQEEDKEITAVIQKIYDYIDGHLQDDMSREQIAEHVHFNPAYLSRLFRKETNNSLTDCILQKRMEKAKSLLVTTNIKISDISSLVGYGNIPHFTKMFKRYAEITPQEYRKTYSI</sequence>
<keyword evidence="2" id="KW-0963">Cytoplasm</keyword>
<keyword evidence="12" id="KW-1185">Reference proteome</keyword>
<dbReference type="InterPro" id="IPR051552">
    <property type="entry name" value="HptR"/>
</dbReference>
<dbReference type="AlphaFoldDB" id="A0A6B8RGG5"/>
<dbReference type="InterPro" id="IPR018060">
    <property type="entry name" value="HTH_AraC"/>
</dbReference>
<dbReference type="SUPFAM" id="SSF46689">
    <property type="entry name" value="Homeodomain-like"/>
    <property type="match status" value="2"/>
</dbReference>
<keyword evidence="4" id="KW-0902">Two-component regulatory system</keyword>
<evidence type="ECO:0000313" key="11">
    <source>
        <dbReference type="EMBL" id="QGQ94612.1"/>
    </source>
</evidence>
<feature type="domain" description="HTH araC/xylS-type" evidence="9">
    <location>
        <begin position="333"/>
        <end position="431"/>
    </location>
</feature>